<feature type="region of interest" description="Disordered" evidence="1">
    <location>
        <begin position="475"/>
        <end position="503"/>
    </location>
</feature>
<dbReference type="Pfam" id="PF03178">
    <property type="entry name" value="CPSF_A"/>
    <property type="match status" value="1"/>
</dbReference>
<reference evidence="5" key="1">
    <citation type="journal article" date="2023" name="Commun. Biol.">
        <title>Genome analysis of Parmales, the sister group of diatoms, reveals the evolutionary specialization of diatoms from phago-mixotrophs to photoautotrophs.</title>
        <authorList>
            <person name="Ban H."/>
            <person name="Sato S."/>
            <person name="Yoshikawa S."/>
            <person name="Yamada K."/>
            <person name="Nakamura Y."/>
            <person name="Ichinomiya M."/>
            <person name="Sato N."/>
            <person name="Blanc-Mathieu R."/>
            <person name="Endo H."/>
            <person name="Kuwata A."/>
            <person name="Ogata H."/>
        </authorList>
    </citation>
    <scope>NUCLEOTIDE SEQUENCE [LARGE SCALE GENOMIC DNA]</scope>
    <source>
        <strain evidence="5">NIES 3701</strain>
    </source>
</reference>
<dbReference type="InterPro" id="IPR015943">
    <property type="entry name" value="WD40/YVTN_repeat-like_dom_sf"/>
</dbReference>
<dbReference type="Proteomes" id="UP001165085">
    <property type="component" value="Unassembled WGS sequence"/>
</dbReference>
<dbReference type="GO" id="GO:0005634">
    <property type="term" value="C:nucleus"/>
    <property type="evidence" value="ECO:0007669"/>
    <property type="project" value="InterPro"/>
</dbReference>
<feature type="region of interest" description="Disordered" evidence="1">
    <location>
        <begin position="587"/>
        <end position="616"/>
    </location>
</feature>
<feature type="region of interest" description="Disordered" evidence="1">
    <location>
        <begin position="882"/>
        <end position="908"/>
    </location>
</feature>
<feature type="region of interest" description="Disordered" evidence="1">
    <location>
        <begin position="535"/>
        <end position="564"/>
    </location>
</feature>
<dbReference type="OrthoDB" id="6109at2759"/>
<dbReference type="InterPro" id="IPR050358">
    <property type="entry name" value="RSE1/DDB1/CFT1"/>
</dbReference>
<evidence type="ECO:0000313" key="5">
    <source>
        <dbReference type="Proteomes" id="UP001165085"/>
    </source>
</evidence>
<dbReference type="InterPro" id="IPR004871">
    <property type="entry name" value="RSE1/DDB1/CPSF1_C"/>
</dbReference>
<dbReference type="Pfam" id="PF23726">
    <property type="entry name" value="Beta-prop_RSE1_2nd"/>
    <property type="match status" value="1"/>
</dbReference>
<dbReference type="EMBL" id="BRXY01000247">
    <property type="protein sequence ID" value="GMH80574.1"/>
    <property type="molecule type" value="Genomic_DNA"/>
</dbReference>
<feature type="domain" description="RSE1/DDB1/CPSF1 C-terminal" evidence="2">
    <location>
        <begin position="1293"/>
        <end position="1675"/>
    </location>
</feature>
<name>A0A9W7B648_9STRA</name>
<evidence type="ECO:0000259" key="3">
    <source>
        <dbReference type="Pfam" id="PF23726"/>
    </source>
</evidence>
<dbReference type="InterPro" id="IPR058543">
    <property type="entry name" value="Beta-prop_RSE1/DDB1/CPSF1_2nd"/>
</dbReference>
<dbReference type="PANTHER" id="PTHR10644">
    <property type="entry name" value="DNA REPAIR/RNA PROCESSING CPSF FAMILY"/>
    <property type="match status" value="1"/>
</dbReference>
<protein>
    <recommendedName>
        <fullName evidence="6">Cleavage/polyadenylation specificity factor A subunit C-terminal domain-containing protein</fullName>
    </recommendedName>
</protein>
<feature type="compositionally biased region" description="Polar residues" evidence="1">
    <location>
        <begin position="492"/>
        <end position="503"/>
    </location>
</feature>
<organism evidence="4 5">
    <name type="scientific">Triparma strigata</name>
    <dbReference type="NCBI Taxonomy" id="1606541"/>
    <lineage>
        <taxon>Eukaryota</taxon>
        <taxon>Sar</taxon>
        <taxon>Stramenopiles</taxon>
        <taxon>Ochrophyta</taxon>
        <taxon>Bolidophyceae</taxon>
        <taxon>Parmales</taxon>
        <taxon>Triparmaceae</taxon>
        <taxon>Triparma</taxon>
    </lineage>
</organism>
<feature type="region of interest" description="Disordered" evidence="1">
    <location>
        <begin position="59"/>
        <end position="80"/>
    </location>
</feature>
<sequence>MATVQTAYSTILPSTTTNCSAWSKYKKPSSNSSTEGWEIGCLLTTACANVVRFYDVCSPSEDSSTPAPRSDYDDDDQPDLSTSKLVLRSEHVLSGNIVSIHPLNPLSSSSQSSSSSTAASASTDVSLLIAFGGRENQVSLVTLDSVTGSLSGTSVASFYQTLRDTSMGMESCFDNDIIVDVNESNTCFVACLGGGCSIVACNITLQNKKYRVDQNSFTVDLKQLATRWVEEEKQKEMDANGRGKIDAEKKRVGNKGKSILSTGFGDIVGVKFLAGYLEPTIAILHHPKGRSWQAQAGERRAPMSVTVVTLGINQKRSVVVWRNSVLPNDTQYIIPVPQTVGAVIAVAVSSVHYLSPGGIVTASLATNGYAHDSLAGPELWPTKFMRHPDYSGSKTSSISNAPLATNPRPLQKLKARLDGSHLAFVDGICAICVLRSGDVYSLQVHDQGRILSMSPTTFQTSPPSLIEILPVARSLMGPGPSPETNKALEQYQPESTKSNPNLNLSSVGMIFVGSKLGDSSLVVYGQTLIDLDAQKSKRKREDIPPPPASTKPKDPNNTPPLLSPEEDQALAALTSPKMHKELLKEEESLYGDAKPSSTLTADFAPPPPPLAPDSSSAFASAIRPTIDSFYTYRFQINDSLTQTGPLGKSILGPTINKSSSTETAWKGKLASERIFCSGYGREGGLSILSTPGSSSSSCFLAEIDVANVDDVFTLPTAKLTLLSRRDKGFLLLASTSDDGIEEAATATLFSKSSSLPFDPSTDVLLSASEANLTANKFYAFLTIKISKSNETSVFAFSIDSKTGKLALAATQPLKATPKNLSLASDAHRHCLGAAALYDDGTVDLFKVELKKSKVVFTPSKLPSLAQISTAIYMFLQNDSLFESSSPDSSATTTTTTTTTSSDDSDDLNHLYRQSSESAQTSDNLMDPANVAAYSLSSVGISDVNPASSNLYLSVVSETGSLSIYDVYDSSLVWSCESNLAFSPCLLKPTTRKTPPTRNGTEATVTELAFFIAGANVGYSEMRSLYVIMRTSLNDVSLYAGRKKPGREVVFAKCNFSTVIRPVNEAKVHPSPHAGSFERPKFKPFKNISGHSGLFAALARPFWVLNERGGANVLPQKIRFADHACAFPIAGFAECPFLSSPTSKASSFVTVNERVGGSQRFSVIGGLDEVLTGCGFISTGGVHVKKIPLGVTVRDIEYIDHPASTNERPLYALIVELEDEIDMSGYDDDGFTDLERYEHRKDKNFRRMEDVIDSDLRGHEDEFQDWADTIKRTDYLEINMDLGRCPNYSEKRHELWLVEAKDWTVLSKYPMTKDEQCTTIKYVSLTEDETEQEKAEKYAQGNYAPSTRAFLAVGTAQVDSDGDETPAIGRILLYEVVESKAESSEDKETKIEDEEGKKKQKKIVGLSLVHEKESRLGPVSAINALDCGSSIYLIVGAGSQISMEAWQMDRLTQVGFYHAMQHVISIEVIRSYIVLVDAYEGIRFLIWKDHDKTLNLISRDYSLLPVFSAGMLTLGNGLAFVSHDERENFRVLQYAPNDAESDGGARLIVKADFHMGCSAVQFSSHYCVPPAISYSANTTVSFASMKGTPFEAQAREMEETFGLCFGTTDGGFSCVVPLPTMIFTRLQALQNIMSNALSSPAACSTRGWRHYRRYRMQVIEPVKKKVLDTDLLLRFMNLEQGVQEELCAAGGTTVDVIKDHLLLLSSYCTI</sequence>
<proteinExistence type="predicted"/>
<feature type="compositionally biased region" description="Low complexity" evidence="1">
    <location>
        <begin position="882"/>
        <end position="901"/>
    </location>
</feature>
<evidence type="ECO:0008006" key="6">
    <source>
        <dbReference type="Google" id="ProtNLM"/>
    </source>
</evidence>
<keyword evidence="5" id="KW-1185">Reference proteome</keyword>
<feature type="domain" description="RSE1/DDB1/CPSF1 second beta-propeller" evidence="3">
    <location>
        <begin position="923"/>
        <end position="1128"/>
    </location>
</feature>
<evidence type="ECO:0000256" key="1">
    <source>
        <dbReference type="SAM" id="MobiDB-lite"/>
    </source>
</evidence>
<dbReference type="GO" id="GO:0003676">
    <property type="term" value="F:nucleic acid binding"/>
    <property type="evidence" value="ECO:0007669"/>
    <property type="project" value="InterPro"/>
</dbReference>
<accession>A0A9W7B648</accession>
<gene>
    <name evidence="4" type="ORF">TrST_g620</name>
</gene>
<evidence type="ECO:0000259" key="2">
    <source>
        <dbReference type="Pfam" id="PF03178"/>
    </source>
</evidence>
<evidence type="ECO:0000313" key="4">
    <source>
        <dbReference type="EMBL" id="GMH80574.1"/>
    </source>
</evidence>
<comment type="caution">
    <text evidence="4">The sequence shown here is derived from an EMBL/GenBank/DDBJ whole genome shotgun (WGS) entry which is preliminary data.</text>
</comment>
<dbReference type="Gene3D" id="2.130.10.10">
    <property type="entry name" value="YVTN repeat-like/Quinoprotein amine dehydrogenase"/>
    <property type="match status" value="2"/>
</dbReference>